<keyword evidence="1 4" id="KW-0808">Transferase</keyword>
<evidence type="ECO:0000256" key="2">
    <source>
        <dbReference type="ARBA" id="ARBA00023315"/>
    </source>
</evidence>
<dbReference type="PANTHER" id="PTHR43877:SF2">
    <property type="entry name" value="AMINOALKYLPHOSPHONATE N-ACETYLTRANSFERASE-RELATED"/>
    <property type="match status" value="1"/>
</dbReference>
<dbReference type="PANTHER" id="PTHR43877">
    <property type="entry name" value="AMINOALKYLPHOSPHONATE N-ACETYLTRANSFERASE-RELATED-RELATED"/>
    <property type="match status" value="1"/>
</dbReference>
<dbReference type="GO" id="GO:0016747">
    <property type="term" value="F:acyltransferase activity, transferring groups other than amino-acyl groups"/>
    <property type="evidence" value="ECO:0007669"/>
    <property type="project" value="InterPro"/>
</dbReference>
<dbReference type="SUPFAM" id="SSF55729">
    <property type="entry name" value="Acyl-CoA N-acyltransferases (Nat)"/>
    <property type="match status" value="1"/>
</dbReference>
<dbReference type="InterPro" id="IPR016181">
    <property type="entry name" value="Acyl_CoA_acyltransferase"/>
</dbReference>
<dbReference type="AlphaFoldDB" id="A0A6G6IX76"/>
<dbReference type="CDD" id="cd04301">
    <property type="entry name" value="NAT_SF"/>
    <property type="match status" value="1"/>
</dbReference>
<dbReference type="KEGG" id="pnt:G5B91_15295"/>
<dbReference type="Proteomes" id="UP000501063">
    <property type="component" value="Chromosome"/>
</dbReference>
<feature type="domain" description="N-acetyltransferase" evidence="3">
    <location>
        <begin position="3"/>
        <end position="147"/>
    </location>
</feature>
<dbReference type="Pfam" id="PF13508">
    <property type="entry name" value="Acetyltransf_7"/>
    <property type="match status" value="1"/>
</dbReference>
<organism evidence="4 5">
    <name type="scientific">Pseudomonas nitroreducens</name>
    <dbReference type="NCBI Taxonomy" id="46680"/>
    <lineage>
        <taxon>Bacteria</taxon>
        <taxon>Pseudomonadati</taxon>
        <taxon>Pseudomonadota</taxon>
        <taxon>Gammaproteobacteria</taxon>
        <taxon>Pseudomonadales</taxon>
        <taxon>Pseudomonadaceae</taxon>
        <taxon>Pseudomonas</taxon>
    </lineage>
</organism>
<evidence type="ECO:0000313" key="5">
    <source>
        <dbReference type="Proteomes" id="UP000501063"/>
    </source>
</evidence>
<evidence type="ECO:0000256" key="1">
    <source>
        <dbReference type="ARBA" id="ARBA00022679"/>
    </source>
</evidence>
<reference evidence="4 5" key="1">
    <citation type="submission" date="2020-02" db="EMBL/GenBank/DDBJ databases">
        <title>Integrative conjugative elements (ICEs) and plasmids drive adaptation of Pseudomonas nitroreducens strain HBP1 to wastewater environment.</title>
        <authorList>
            <person name="Sentchilo V."/>
            <person name="Carraro N."/>
            <person name="Bertelli C."/>
            <person name="van der Meer J.R."/>
        </authorList>
    </citation>
    <scope>NUCLEOTIDE SEQUENCE [LARGE SCALE GENOMIC DNA]</scope>
    <source>
        <strain evidence="4 5">HBP1</strain>
    </source>
</reference>
<sequence>MPLSIRLASVADIDSLFDIRTSVRENHLSREQMAVLGITPAVLAEAIQSAACAWIAEIDGMAVGFAMVDIASGELFALFVRPEYEGHGAGRQLLGMAEYQLFREHENIWLVTDGGDGIRANAFYRKHGWQLAARLDERDVRYEKTRSAQRRGVTGDPIADDARS</sequence>
<proteinExistence type="predicted"/>
<dbReference type="EMBL" id="CP049140">
    <property type="protein sequence ID" value="QIE87557.1"/>
    <property type="molecule type" value="Genomic_DNA"/>
</dbReference>
<dbReference type="InterPro" id="IPR050832">
    <property type="entry name" value="Bact_Acetyltransf"/>
</dbReference>
<evidence type="ECO:0000313" key="4">
    <source>
        <dbReference type="EMBL" id="QIE87557.1"/>
    </source>
</evidence>
<protein>
    <submittedName>
        <fullName evidence="4">GNAT family N-acetyltransferase</fullName>
    </submittedName>
</protein>
<gene>
    <name evidence="4" type="ORF">G5B91_15295</name>
</gene>
<dbReference type="PROSITE" id="PS51186">
    <property type="entry name" value="GNAT"/>
    <property type="match status" value="1"/>
</dbReference>
<accession>A0A6G6IX76</accession>
<keyword evidence="2" id="KW-0012">Acyltransferase</keyword>
<dbReference type="InterPro" id="IPR000182">
    <property type="entry name" value="GNAT_dom"/>
</dbReference>
<dbReference type="Gene3D" id="3.40.630.30">
    <property type="match status" value="1"/>
</dbReference>
<evidence type="ECO:0000259" key="3">
    <source>
        <dbReference type="PROSITE" id="PS51186"/>
    </source>
</evidence>
<dbReference type="RefSeq" id="WP_052239072.1">
    <property type="nucleotide sequence ID" value="NZ_CP049140.1"/>
</dbReference>
<name>A0A6G6IX76_PSENT</name>